<dbReference type="Pfam" id="PF04134">
    <property type="entry name" value="DCC1-like"/>
    <property type="match status" value="1"/>
</dbReference>
<reference evidence="3" key="1">
    <citation type="submission" date="2020-10" db="EMBL/GenBank/DDBJ databases">
        <title>Unveiling of a novel bifunctional photoreceptor, Dualchrome1, isolated from a cosmopolitan green alga.</title>
        <authorList>
            <person name="Suzuki S."/>
            <person name="Kawachi M."/>
        </authorList>
    </citation>
    <scope>NUCLEOTIDE SEQUENCE</scope>
    <source>
        <strain evidence="3">NIES 2893</strain>
    </source>
</reference>
<dbReference type="Proteomes" id="UP000660262">
    <property type="component" value="Unassembled WGS sequence"/>
</dbReference>
<dbReference type="PROSITE" id="PS51352">
    <property type="entry name" value="THIOREDOXIN_2"/>
    <property type="match status" value="1"/>
</dbReference>
<dbReference type="SUPFAM" id="SSF52833">
    <property type="entry name" value="Thioredoxin-like"/>
    <property type="match status" value="1"/>
</dbReference>
<dbReference type="Pfam" id="PF00085">
    <property type="entry name" value="Thioredoxin"/>
    <property type="match status" value="1"/>
</dbReference>
<dbReference type="InterPro" id="IPR036249">
    <property type="entry name" value="Thioredoxin-like_sf"/>
</dbReference>
<name>A0A830HLZ4_9CHLO</name>
<dbReference type="PANTHER" id="PTHR34290:SF2">
    <property type="entry name" value="OS04G0668800 PROTEIN"/>
    <property type="match status" value="1"/>
</dbReference>
<dbReference type="EMBL" id="BNJQ01000011">
    <property type="protein sequence ID" value="GHP06057.1"/>
    <property type="molecule type" value="Genomic_DNA"/>
</dbReference>
<dbReference type="Gene3D" id="1.10.238.10">
    <property type="entry name" value="EF-hand"/>
    <property type="match status" value="1"/>
</dbReference>
<dbReference type="InterPro" id="IPR044691">
    <property type="entry name" value="DCC1_Trx"/>
</dbReference>
<comment type="caution">
    <text evidence="3">The sequence shown here is derived from an EMBL/GenBank/DDBJ whole genome shotgun (WGS) entry which is preliminary data.</text>
</comment>
<feature type="domain" description="Thioredoxin" evidence="2">
    <location>
        <begin position="616"/>
        <end position="771"/>
    </location>
</feature>
<feature type="region of interest" description="Disordered" evidence="1">
    <location>
        <begin position="392"/>
        <end position="417"/>
    </location>
</feature>
<protein>
    <recommendedName>
        <fullName evidence="2">Thioredoxin domain-containing protein</fullName>
    </recommendedName>
</protein>
<feature type="region of interest" description="Disordered" evidence="1">
    <location>
        <begin position="1"/>
        <end position="37"/>
    </location>
</feature>
<dbReference type="PANTHER" id="PTHR34290">
    <property type="entry name" value="SI:CH73-390P7.2"/>
    <property type="match status" value="1"/>
</dbReference>
<dbReference type="InterPro" id="IPR013766">
    <property type="entry name" value="Thioredoxin_domain"/>
</dbReference>
<dbReference type="AlphaFoldDB" id="A0A830HLZ4"/>
<evidence type="ECO:0000259" key="2">
    <source>
        <dbReference type="PROSITE" id="PS51352"/>
    </source>
</evidence>
<dbReference type="SUPFAM" id="SSF47473">
    <property type="entry name" value="EF-hand"/>
    <property type="match status" value="1"/>
</dbReference>
<feature type="region of interest" description="Disordered" evidence="1">
    <location>
        <begin position="188"/>
        <end position="238"/>
    </location>
</feature>
<gene>
    <name evidence="3" type="ORF">PPROV_000480400</name>
</gene>
<sequence length="790" mass="87292">MMHSSSTGVTRTQRRPRTSTSRPRTSQRSRRCATTTAEQTTEQTWKIKYLYDGACPVCRALKKTLEERKGSEQIAFVDISSPRYDPAENADVTFDDAMATIHVVEREGNAITTGLDALQKLFDVVGLGWAFKLAQIPPFGAIAALLYKLVSKNRNALGSSGEALGSLLAVGRASLELRGEKATCAEDEECRDVSAMDDIAPSSEEGPSKSAEVEITRSTSEDGDMQQGNGAPEQQLGSRPEVLAAYTQSSGVLRGAIVDTRTGELRGSVEEVAMDDEGRECLDLNVYANGLRTLVQETKWPGDIAIALPGLLGRGEAMREAPGAPPVDLGARTTFRELESTESASPLVQRRERAETEEWLRRAVGRDVVVLTSAEAHAYGHAEEAYERSMERLCQPEREASSEQENRGEIDDVSVSSSIRTEKRIRSPLCVTVTATTEAIHVAIFRDGVTMRTADLRGASLGFWNLPVWSSSPRPSKDTPAEDDAWKRWAERVQHYLERIDATILEQGFLVDEYMIAGSATETFKLWAKHIPKSALSAPLLEGPSPRYEGLRGTGIGGGFQYRYRDDVALVRSAIGEALGEAPQLVPIDELRGLFDRFCDEGESDMGLEEFVRLVRALGVRMPDDEIRELVSDVDSMCLDRVTFDEFQQWWLTVIGQAAEVLHTEDAFDQVLREESTGNRVVILMVGFTTCKPCKKFLPFFEKWAADNERVARCVRVYANENGSTVHLARDRLKIRSTPTFFIFKDGDRIVHTHTGISEEKFADGVDEALGLIPEGSYAEKWQAPTSTIG</sequence>
<dbReference type="Gene3D" id="3.40.30.10">
    <property type="entry name" value="Glutaredoxin"/>
    <property type="match status" value="1"/>
</dbReference>
<keyword evidence="4" id="KW-1185">Reference proteome</keyword>
<organism evidence="3 4">
    <name type="scientific">Pycnococcus provasolii</name>
    <dbReference type="NCBI Taxonomy" id="41880"/>
    <lineage>
        <taxon>Eukaryota</taxon>
        <taxon>Viridiplantae</taxon>
        <taxon>Chlorophyta</taxon>
        <taxon>Pseudoscourfieldiophyceae</taxon>
        <taxon>Pseudoscourfieldiales</taxon>
        <taxon>Pycnococcaceae</taxon>
        <taxon>Pycnococcus</taxon>
    </lineage>
</organism>
<evidence type="ECO:0000313" key="3">
    <source>
        <dbReference type="EMBL" id="GHP06057.1"/>
    </source>
</evidence>
<dbReference type="OrthoDB" id="418595at2759"/>
<dbReference type="InterPro" id="IPR011992">
    <property type="entry name" value="EF-hand-dom_pair"/>
</dbReference>
<feature type="compositionally biased region" description="Basic and acidic residues" evidence="1">
    <location>
        <begin position="392"/>
        <end position="410"/>
    </location>
</feature>
<dbReference type="GO" id="GO:0015035">
    <property type="term" value="F:protein-disulfide reductase activity"/>
    <property type="evidence" value="ECO:0007669"/>
    <property type="project" value="InterPro"/>
</dbReference>
<dbReference type="CDD" id="cd02947">
    <property type="entry name" value="TRX_family"/>
    <property type="match status" value="1"/>
</dbReference>
<evidence type="ECO:0000256" key="1">
    <source>
        <dbReference type="SAM" id="MobiDB-lite"/>
    </source>
</evidence>
<dbReference type="InterPro" id="IPR007263">
    <property type="entry name" value="DCC1-like"/>
</dbReference>
<proteinExistence type="predicted"/>
<evidence type="ECO:0000313" key="4">
    <source>
        <dbReference type="Proteomes" id="UP000660262"/>
    </source>
</evidence>
<accession>A0A830HLZ4</accession>